<keyword evidence="3" id="KW-1185">Reference proteome</keyword>
<dbReference type="SUPFAM" id="SSF57863">
    <property type="entry name" value="ArfGap/RecO-like zinc finger"/>
    <property type="match status" value="1"/>
</dbReference>
<dbReference type="AlphaFoldDB" id="A0A9W5TCN8"/>
<feature type="domain" description="Arf-GAP" evidence="1">
    <location>
        <begin position="2"/>
        <end position="72"/>
    </location>
</feature>
<dbReference type="OrthoDB" id="73919at2759"/>
<proteinExistence type="predicted"/>
<dbReference type="InterPro" id="IPR001164">
    <property type="entry name" value="ArfGAP_dom"/>
</dbReference>
<name>A0A9W5TCN8_BABOV</name>
<dbReference type="PANTHER" id="PTHR45705:SF1">
    <property type="entry name" value="FI20236P1"/>
    <property type="match status" value="1"/>
</dbReference>
<dbReference type="GO" id="GO:0005096">
    <property type="term" value="F:GTPase activator activity"/>
    <property type="evidence" value="ECO:0007669"/>
    <property type="project" value="InterPro"/>
</dbReference>
<dbReference type="EMBL" id="BLIY01000020">
    <property type="protein sequence ID" value="GFE55358.1"/>
    <property type="molecule type" value="Genomic_DNA"/>
</dbReference>
<evidence type="ECO:0000259" key="1">
    <source>
        <dbReference type="Pfam" id="PF01412"/>
    </source>
</evidence>
<comment type="caution">
    <text evidence="2">The sequence shown here is derived from an EMBL/GenBank/DDBJ whole genome shotgun (WGS) entry which is preliminary data.</text>
</comment>
<organism evidence="2 3">
    <name type="scientific">Babesia ovis</name>
    <dbReference type="NCBI Taxonomy" id="5869"/>
    <lineage>
        <taxon>Eukaryota</taxon>
        <taxon>Sar</taxon>
        <taxon>Alveolata</taxon>
        <taxon>Apicomplexa</taxon>
        <taxon>Aconoidasida</taxon>
        <taxon>Piroplasmida</taxon>
        <taxon>Babesiidae</taxon>
        <taxon>Babesia</taxon>
    </lineage>
</organism>
<sequence length="264" mass="29473">MLGVHISQVKSLTLDNLKPEWTKVLCEVGNDLANQYYLHKLPARVPKPNANTSPKEMEIWIRNKYERKIYAMDGVEEPYILLAKGYNPREVIMRGSMGQGARQQPAERAPKDTFEAGFGGRAPEFNPFDANKAKSTPDDLFGNRTAQNAPFDPFQDNTNAPKWSGDFWPTASGNNGQSASFDDDMIRTVASSTSFESSKLSETKIEAAKDSISKLFENPTQIGFKNSSYPQNTPNCVQGDLFDFNFSTLGNKLDAQKRNNDDLI</sequence>
<gene>
    <name evidence="2" type="ORF">BaOVIS_027620</name>
</gene>
<dbReference type="InterPro" id="IPR051718">
    <property type="entry name" value="ARF_GTPase-activating"/>
</dbReference>
<dbReference type="GO" id="GO:0005737">
    <property type="term" value="C:cytoplasm"/>
    <property type="evidence" value="ECO:0007669"/>
    <property type="project" value="TreeGrafter"/>
</dbReference>
<dbReference type="PANTHER" id="PTHR45705">
    <property type="entry name" value="FI20236P1"/>
    <property type="match status" value="1"/>
</dbReference>
<reference evidence="2" key="1">
    <citation type="submission" date="2019-12" db="EMBL/GenBank/DDBJ databases">
        <title>Genome sequence of Babesia ovis.</title>
        <authorList>
            <person name="Yamagishi J."/>
            <person name="Sevinc F."/>
            <person name="Xuan X."/>
        </authorList>
    </citation>
    <scope>NUCLEOTIDE SEQUENCE</scope>
    <source>
        <strain evidence="2">Selcuk</strain>
    </source>
</reference>
<dbReference type="Pfam" id="PF01412">
    <property type="entry name" value="ArfGap"/>
    <property type="match status" value="1"/>
</dbReference>
<dbReference type="Proteomes" id="UP001057455">
    <property type="component" value="Unassembled WGS sequence"/>
</dbReference>
<evidence type="ECO:0000313" key="3">
    <source>
        <dbReference type="Proteomes" id="UP001057455"/>
    </source>
</evidence>
<dbReference type="InterPro" id="IPR038508">
    <property type="entry name" value="ArfGAP_dom_sf"/>
</dbReference>
<evidence type="ECO:0000313" key="2">
    <source>
        <dbReference type="EMBL" id="GFE55358.1"/>
    </source>
</evidence>
<protein>
    <submittedName>
        <fullName evidence="2">ADP-ribosylation factor</fullName>
    </submittedName>
</protein>
<accession>A0A9W5TCN8</accession>
<dbReference type="Gene3D" id="1.10.220.150">
    <property type="entry name" value="Arf GTPase activating protein"/>
    <property type="match status" value="1"/>
</dbReference>
<dbReference type="InterPro" id="IPR037278">
    <property type="entry name" value="ARFGAP/RecO"/>
</dbReference>